<gene>
    <name evidence="2" type="ORF">F966_03583</name>
</gene>
<keyword evidence="1" id="KW-1133">Transmembrane helix</keyword>
<comment type="caution">
    <text evidence="2">The sequence shown here is derived from an EMBL/GenBank/DDBJ whole genome shotgun (WGS) entry which is preliminary data.</text>
</comment>
<dbReference type="AlphaFoldDB" id="N8W6V5"/>
<dbReference type="eggNOG" id="ENOG5032A3D">
    <property type="taxonomic scope" value="Bacteria"/>
</dbReference>
<dbReference type="EMBL" id="APPH01000020">
    <property type="protein sequence ID" value="ENV07726.1"/>
    <property type="molecule type" value="Genomic_DNA"/>
</dbReference>
<dbReference type="Proteomes" id="UP000013209">
    <property type="component" value="Unassembled WGS sequence"/>
</dbReference>
<dbReference type="RefSeq" id="WP_004807660.1">
    <property type="nucleotide sequence ID" value="NZ_KB849440.1"/>
</dbReference>
<name>N8W6V5_9GAMM</name>
<dbReference type="PATRIC" id="fig|1144672.3.peg.3459"/>
<keyword evidence="1" id="KW-0812">Transmembrane</keyword>
<dbReference type="HOGENOM" id="CLU_2520084_0_0_6"/>
<sequence length="84" mass="9645">MSLKGLLFVMLGMALAFASYFYWNYKKTGGYQKNSDSYYGYSFPRDNGLNNPADCELANTENPEEPPVSEAWMQGCKKYFEINQ</sequence>
<keyword evidence="1" id="KW-0472">Membrane</keyword>
<evidence type="ECO:0000313" key="2">
    <source>
        <dbReference type="EMBL" id="ENV07726.1"/>
    </source>
</evidence>
<evidence type="ECO:0000313" key="3">
    <source>
        <dbReference type="Proteomes" id="UP000013209"/>
    </source>
</evidence>
<protein>
    <submittedName>
        <fullName evidence="2">Uncharacterized protein</fullName>
    </submittedName>
</protein>
<evidence type="ECO:0000256" key="1">
    <source>
        <dbReference type="SAM" id="Phobius"/>
    </source>
</evidence>
<organism evidence="2 3">
    <name type="scientific">Acinetobacter higginsii</name>
    <dbReference type="NCBI Taxonomy" id="70347"/>
    <lineage>
        <taxon>Bacteria</taxon>
        <taxon>Pseudomonadati</taxon>
        <taxon>Pseudomonadota</taxon>
        <taxon>Gammaproteobacteria</taxon>
        <taxon>Moraxellales</taxon>
        <taxon>Moraxellaceae</taxon>
        <taxon>Acinetobacter</taxon>
    </lineage>
</organism>
<feature type="transmembrane region" description="Helical" evidence="1">
    <location>
        <begin position="6"/>
        <end position="23"/>
    </location>
</feature>
<proteinExistence type="predicted"/>
<reference evidence="2 3" key="1">
    <citation type="submission" date="2013-02" db="EMBL/GenBank/DDBJ databases">
        <title>The Genome Sequence of Acinetobacter sp. CIP 56.2.</title>
        <authorList>
            <consortium name="The Broad Institute Genome Sequencing Platform"/>
            <consortium name="The Broad Institute Genome Sequencing Center for Infectious Disease"/>
            <person name="Cerqueira G."/>
            <person name="Feldgarden M."/>
            <person name="Courvalin P."/>
            <person name="Perichon B."/>
            <person name="Grillot-Courvalin C."/>
            <person name="Clermont D."/>
            <person name="Rocha E."/>
            <person name="Yoon E.-J."/>
            <person name="Nemec A."/>
            <person name="Walker B."/>
            <person name="Young S.K."/>
            <person name="Zeng Q."/>
            <person name="Gargeya S."/>
            <person name="Fitzgerald M."/>
            <person name="Haas B."/>
            <person name="Abouelleil A."/>
            <person name="Alvarado L."/>
            <person name="Arachchi H.M."/>
            <person name="Berlin A.M."/>
            <person name="Chapman S.B."/>
            <person name="Dewar J."/>
            <person name="Goldberg J."/>
            <person name="Griggs A."/>
            <person name="Gujja S."/>
            <person name="Hansen M."/>
            <person name="Howarth C."/>
            <person name="Imamovic A."/>
            <person name="Larimer J."/>
            <person name="McCowan C."/>
            <person name="Murphy C."/>
            <person name="Neiman D."/>
            <person name="Pearson M."/>
            <person name="Priest M."/>
            <person name="Roberts A."/>
            <person name="Saif S."/>
            <person name="Shea T."/>
            <person name="Sisk P."/>
            <person name="Sykes S."/>
            <person name="Wortman J."/>
            <person name="Nusbaum C."/>
            <person name="Birren B."/>
        </authorList>
    </citation>
    <scope>NUCLEOTIDE SEQUENCE [LARGE SCALE GENOMIC DNA]</scope>
    <source>
        <strain evidence="2 3">CIP 56.2</strain>
    </source>
</reference>
<accession>N8W6V5</accession>